<evidence type="ECO:0000256" key="1">
    <source>
        <dbReference type="SAM" id="MobiDB-lite"/>
    </source>
</evidence>
<proteinExistence type="predicted"/>
<reference evidence="2 3" key="1">
    <citation type="submission" date="2015-10" db="EMBL/GenBank/DDBJ databases">
        <title>Draft Genome of Actinomyces odontolyticus subsp. actinosynbacter strain XH001.</title>
        <authorList>
            <person name="Mclean J.S."/>
            <person name="He X."/>
        </authorList>
    </citation>
    <scope>NUCLEOTIDE SEQUENCE [LARGE SCALE GENOMIC DNA]</scope>
    <source>
        <strain evidence="2 3">XH001</strain>
    </source>
</reference>
<comment type="caution">
    <text evidence="2">The sequence shown here is derived from an EMBL/GenBank/DDBJ whole genome shotgun (WGS) entry which is preliminary data.</text>
</comment>
<dbReference type="EMBL" id="LLVT01000001">
    <property type="protein sequence ID" value="KSW13243.1"/>
    <property type="molecule type" value="Genomic_DNA"/>
</dbReference>
<dbReference type="OrthoDB" id="9808492at2"/>
<dbReference type="AlphaFoldDB" id="A0A0V8RYW5"/>
<accession>A0A0V8RYW5</accession>
<dbReference type="Proteomes" id="UP000054686">
    <property type="component" value="Unassembled WGS sequence"/>
</dbReference>
<dbReference type="RefSeq" id="WP_060566029.1">
    <property type="nucleotide sequence ID" value="NZ_CP040006.1"/>
</dbReference>
<feature type="region of interest" description="Disordered" evidence="1">
    <location>
        <begin position="240"/>
        <end position="268"/>
    </location>
</feature>
<evidence type="ECO:0008006" key="4">
    <source>
        <dbReference type="Google" id="ProtNLM"/>
    </source>
</evidence>
<evidence type="ECO:0000313" key="2">
    <source>
        <dbReference type="EMBL" id="KSW13243.1"/>
    </source>
</evidence>
<protein>
    <recommendedName>
        <fullName evidence="4">SIR2-like domain-containing protein</fullName>
    </recommendedName>
</protein>
<sequence length="435" mass="49291">MPDSHAANDTTHVLYREVDQDFLSDLRKTLESTNINFLLGAGCSMPAFKTLGNLEELRVELEEKKDSLGENRDVIYRLIKAEIDRIFFMGSIYRNVDYVPKRIDCPEEDIQQTRAAYKGFCTEAIQTVANRESVDKPKQVTFFTSNYDLCMDLALDEAEIPTNSAYLGRFARRVTLQTFGNRVFSNGIGLGYRTEIPSANLVKIHGCASWRDDGDHLTIDDSYQILEEIKTLFNTISRFGEGQPEIRPNASEPSESRATETSTETPADLETLKRQAEATFERAKQDERGEQNLVDKLDKLDEARDKLAVVLPNKGKFASTVLNETYYDQLRRLSNQLELPNTSLLVMGFSFADEHIRSLITRAAKANPTLKVIIFCYSKDTTRTIADYLRYSPKEYPNIELVVGPRFGQALGTEANDHQRLDIHAITEILRKASA</sequence>
<gene>
    <name evidence="2" type="ORF">APY09_02490</name>
</gene>
<name>A0A0V8RYW5_9ACTO</name>
<organism evidence="2 3">
    <name type="scientific">Schaalia odontolytica</name>
    <dbReference type="NCBI Taxonomy" id="1660"/>
    <lineage>
        <taxon>Bacteria</taxon>
        <taxon>Bacillati</taxon>
        <taxon>Actinomycetota</taxon>
        <taxon>Actinomycetes</taxon>
        <taxon>Actinomycetales</taxon>
        <taxon>Actinomycetaceae</taxon>
        <taxon>Schaalia</taxon>
    </lineage>
</organism>
<evidence type="ECO:0000313" key="3">
    <source>
        <dbReference type="Proteomes" id="UP000054686"/>
    </source>
</evidence>